<dbReference type="STRING" id="604089.SAMN04487942_1750"/>
<dbReference type="Proteomes" id="UP000198657">
    <property type="component" value="Unassembled WGS sequence"/>
</dbReference>
<dbReference type="AlphaFoldDB" id="A0A1H8LZC8"/>
<keyword evidence="3" id="KW-1185">Reference proteome</keyword>
<keyword evidence="1" id="KW-0732">Signal</keyword>
<evidence type="ECO:0000256" key="1">
    <source>
        <dbReference type="SAM" id="SignalP"/>
    </source>
</evidence>
<proteinExistence type="predicted"/>
<evidence type="ECO:0000313" key="2">
    <source>
        <dbReference type="EMBL" id="SEO10439.1"/>
    </source>
</evidence>
<dbReference type="EMBL" id="FODN01000003">
    <property type="protein sequence ID" value="SEO10439.1"/>
    <property type="molecule type" value="Genomic_DNA"/>
</dbReference>
<reference evidence="3" key="1">
    <citation type="submission" date="2016-10" db="EMBL/GenBank/DDBJ databases">
        <authorList>
            <person name="Varghese N."/>
            <person name="Submissions S."/>
        </authorList>
    </citation>
    <scope>NUCLEOTIDE SEQUENCE [LARGE SCALE GENOMIC DNA]</scope>
    <source>
        <strain evidence="3">CGMCC 1.8704</strain>
    </source>
</reference>
<feature type="chain" id="PRO_5011497436" evidence="1">
    <location>
        <begin position="20"/>
        <end position="89"/>
    </location>
</feature>
<gene>
    <name evidence="2" type="ORF">SAMN04487942_1750</name>
</gene>
<feature type="signal peptide" evidence="1">
    <location>
        <begin position="1"/>
        <end position="19"/>
    </location>
</feature>
<sequence length="89" mass="9703">MKLFLYSFLFFLFTWTASSQTNSKKLIASTCESRGCSGSEYCAACKNCSGCKHCAKEGGTCGVCAPTLKKEPVSKNIKSRKNSKKARKS</sequence>
<accession>A0A1H8LZC8</accession>
<name>A0A1H8LZC8_9FLAO</name>
<protein>
    <submittedName>
        <fullName evidence="2">Uncharacterized protein</fullName>
    </submittedName>
</protein>
<evidence type="ECO:0000313" key="3">
    <source>
        <dbReference type="Proteomes" id="UP000198657"/>
    </source>
</evidence>
<organism evidence="2 3">
    <name type="scientific">Flavobacterium sinopsychrotolerans</name>
    <dbReference type="NCBI Taxonomy" id="604089"/>
    <lineage>
        <taxon>Bacteria</taxon>
        <taxon>Pseudomonadati</taxon>
        <taxon>Bacteroidota</taxon>
        <taxon>Flavobacteriia</taxon>
        <taxon>Flavobacteriales</taxon>
        <taxon>Flavobacteriaceae</taxon>
        <taxon>Flavobacterium</taxon>
    </lineage>
</organism>